<gene>
    <name evidence="2" type="ORF">AhaeAN43_00885</name>
</gene>
<protein>
    <submittedName>
        <fullName evidence="2">Uncharacterized protein</fullName>
    </submittedName>
</protein>
<dbReference type="Proteomes" id="UP000463868">
    <property type="component" value="Chromosome"/>
</dbReference>
<keyword evidence="1" id="KW-0472">Membrane</keyword>
<proteinExistence type="predicted"/>
<keyword evidence="1" id="KW-1133">Transmembrane helix</keyword>
<dbReference type="AlphaFoldDB" id="A0A514TEU8"/>
<keyword evidence="1" id="KW-0812">Transmembrane</keyword>
<organism evidence="2 3">
    <name type="scientific">Acinetobacter haemolyticus</name>
    <dbReference type="NCBI Taxonomy" id="29430"/>
    <lineage>
        <taxon>Bacteria</taxon>
        <taxon>Pseudomonadati</taxon>
        <taxon>Pseudomonadota</taxon>
        <taxon>Gammaproteobacteria</taxon>
        <taxon>Moraxellales</taxon>
        <taxon>Moraxellaceae</taxon>
        <taxon>Acinetobacter</taxon>
    </lineage>
</organism>
<evidence type="ECO:0000313" key="3">
    <source>
        <dbReference type="Proteomes" id="UP000463868"/>
    </source>
</evidence>
<sequence length="100" mass="12012">MPFVSLLFWTLPYYLFFNLVFLIPSGIIIFIFQIFLVLFMGDTQLVTNICLSLFFLVFMLELWLIYRAAYIKSFENRGFFEAAKDSFNEFRLGIRLFLKF</sequence>
<evidence type="ECO:0000256" key="1">
    <source>
        <dbReference type="SAM" id="Phobius"/>
    </source>
</evidence>
<reference evidence="2 3" key="1">
    <citation type="submission" date="2018-08" db="EMBL/GenBank/DDBJ databases">
        <title>Analysis of the genomic diversity of Mexican Acinetobacter haemolyticus clinical isolates.</title>
        <authorList>
            <person name="Castro-Jaimes S."/>
            <person name="Cevallos M.A."/>
        </authorList>
    </citation>
    <scope>NUCLEOTIDE SEQUENCE [LARGE SCALE GENOMIC DNA]</scope>
    <source>
        <strain evidence="2 3">AN43</strain>
    </source>
</reference>
<accession>A0A514TEU8</accession>
<feature type="transmembrane region" description="Helical" evidence="1">
    <location>
        <begin position="45"/>
        <end position="66"/>
    </location>
</feature>
<name>A0A514TEU8_ACIHA</name>
<dbReference type="EMBL" id="CP031976">
    <property type="protein sequence ID" value="QHI12044.1"/>
    <property type="molecule type" value="Genomic_DNA"/>
</dbReference>
<evidence type="ECO:0000313" key="2">
    <source>
        <dbReference type="EMBL" id="QHI12044.1"/>
    </source>
</evidence>
<feature type="transmembrane region" description="Helical" evidence="1">
    <location>
        <begin position="12"/>
        <end position="39"/>
    </location>
</feature>